<evidence type="ECO:0000313" key="3">
    <source>
        <dbReference type="Proteomes" id="UP001279734"/>
    </source>
</evidence>
<evidence type="ECO:0000313" key="2">
    <source>
        <dbReference type="EMBL" id="GMH14621.1"/>
    </source>
</evidence>
<gene>
    <name evidence="2" type="ORF">Nepgr_016462</name>
</gene>
<sequence>MGPGTTSHANNLSLTAFVDVLRQGLMASDADLPSRCAAPFPISEEDRLAVLDSSPWVADRSGPSPCANQQNMEARTSSRIGELRRNIAEMQSQFEAIRSRSASPPLPLPVTSILGVGFLKTFGDPNGGKRSVCPTHTIRGVSDVKATAPVGSGLLFMDLEASLLESDDPAVMMGCDPDGPCCYALVLVMLDDVACRMITIGTGAGCGIYLLHSDIGRDAYSQASYYWGRIARDAVGVLLSTEPPRSSSPMVFSLGKLKMHKCPLRAVHVPLVYNPRIWQLHPFLPGLMLSSLEEEASVEVEVQYPGKFLNSSSGRLNGHKIGLSKESCPTGSILEGPHPRVAHPSPKRIQPKEILQNALGDINIEPQIATSYEQVYCCGRPDQAPSPVEVAVSLVVPAVQDDQITPDKPKHETVKVDGEHSNSPHQMKLVMRDGKENYSALSKFSRIRDNSELHQPPSVDAVTSKPYMEEACISQDAKDSKLLRVQDLLQSASYAASAPEAIGLSDNMASCNGPCSCLMKVVPIGSSSTQSVACNFDTTMETSSSIGMPLSDELPTVAGLGNVPIDAGPNARSEQMLSSCSESPPDSLEMQESVCILPMKQCLLNKIEMQHPVVDFITVSYADITRHGPVSIQPIFDEDRLAPLGISYSHDVDVESPIIGYYDHVVPADQLGGEQRPCTSIATLRRNIV</sequence>
<proteinExistence type="predicted"/>
<feature type="region of interest" description="Disordered" evidence="1">
    <location>
        <begin position="403"/>
        <end position="424"/>
    </location>
</feature>
<protein>
    <submittedName>
        <fullName evidence="2">Uncharacterized protein</fullName>
    </submittedName>
</protein>
<feature type="compositionally biased region" description="Basic and acidic residues" evidence="1">
    <location>
        <begin position="405"/>
        <end position="422"/>
    </location>
</feature>
<dbReference type="Proteomes" id="UP001279734">
    <property type="component" value="Unassembled WGS sequence"/>
</dbReference>
<name>A0AAD3SQE3_NEPGR</name>
<dbReference type="AlphaFoldDB" id="A0AAD3SQE3"/>
<reference evidence="2" key="1">
    <citation type="submission" date="2023-05" db="EMBL/GenBank/DDBJ databases">
        <title>Nepenthes gracilis genome sequencing.</title>
        <authorList>
            <person name="Fukushima K."/>
        </authorList>
    </citation>
    <scope>NUCLEOTIDE SEQUENCE</scope>
    <source>
        <strain evidence="2">SING2019-196</strain>
    </source>
</reference>
<accession>A0AAD3SQE3</accession>
<dbReference type="EMBL" id="BSYO01000014">
    <property type="protein sequence ID" value="GMH14621.1"/>
    <property type="molecule type" value="Genomic_DNA"/>
</dbReference>
<evidence type="ECO:0000256" key="1">
    <source>
        <dbReference type="SAM" id="MobiDB-lite"/>
    </source>
</evidence>
<organism evidence="2 3">
    <name type="scientific">Nepenthes gracilis</name>
    <name type="common">Slender pitcher plant</name>
    <dbReference type="NCBI Taxonomy" id="150966"/>
    <lineage>
        <taxon>Eukaryota</taxon>
        <taxon>Viridiplantae</taxon>
        <taxon>Streptophyta</taxon>
        <taxon>Embryophyta</taxon>
        <taxon>Tracheophyta</taxon>
        <taxon>Spermatophyta</taxon>
        <taxon>Magnoliopsida</taxon>
        <taxon>eudicotyledons</taxon>
        <taxon>Gunneridae</taxon>
        <taxon>Pentapetalae</taxon>
        <taxon>Caryophyllales</taxon>
        <taxon>Nepenthaceae</taxon>
        <taxon>Nepenthes</taxon>
    </lineage>
</organism>
<keyword evidence="3" id="KW-1185">Reference proteome</keyword>
<comment type="caution">
    <text evidence="2">The sequence shown here is derived from an EMBL/GenBank/DDBJ whole genome shotgun (WGS) entry which is preliminary data.</text>
</comment>